<proteinExistence type="predicted"/>
<gene>
    <name evidence="1" type="ORF">PT974_04043</name>
</gene>
<dbReference type="EMBL" id="JAVFKD010000004">
    <property type="protein sequence ID" value="KAK5995629.1"/>
    <property type="molecule type" value="Genomic_DNA"/>
</dbReference>
<protein>
    <recommendedName>
        <fullName evidence="3">Transposase</fullName>
    </recommendedName>
</protein>
<keyword evidence="2" id="KW-1185">Reference proteome</keyword>
<accession>A0ABR0SUD0</accession>
<evidence type="ECO:0008006" key="3">
    <source>
        <dbReference type="Google" id="ProtNLM"/>
    </source>
</evidence>
<sequence>MILVQMFDADTKERLFVVALVDDQTTEKRLLFNGWRNLSKRTISAGI</sequence>
<reference evidence="1 2" key="1">
    <citation type="submission" date="2024-01" db="EMBL/GenBank/DDBJ databases">
        <title>Complete genome of Cladobotryum mycophilum ATHUM6906.</title>
        <authorList>
            <person name="Christinaki A.C."/>
            <person name="Myridakis A.I."/>
            <person name="Kouvelis V.N."/>
        </authorList>
    </citation>
    <scope>NUCLEOTIDE SEQUENCE [LARGE SCALE GENOMIC DNA]</scope>
    <source>
        <strain evidence="1 2">ATHUM6906</strain>
    </source>
</reference>
<evidence type="ECO:0000313" key="1">
    <source>
        <dbReference type="EMBL" id="KAK5995629.1"/>
    </source>
</evidence>
<comment type="caution">
    <text evidence="1">The sequence shown here is derived from an EMBL/GenBank/DDBJ whole genome shotgun (WGS) entry which is preliminary data.</text>
</comment>
<evidence type="ECO:0000313" key="2">
    <source>
        <dbReference type="Proteomes" id="UP001338125"/>
    </source>
</evidence>
<organism evidence="1 2">
    <name type="scientific">Cladobotryum mycophilum</name>
    <dbReference type="NCBI Taxonomy" id="491253"/>
    <lineage>
        <taxon>Eukaryota</taxon>
        <taxon>Fungi</taxon>
        <taxon>Dikarya</taxon>
        <taxon>Ascomycota</taxon>
        <taxon>Pezizomycotina</taxon>
        <taxon>Sordariomycetes</taxon>
        <taxon>Hypocreomycetidae</taxon>
        <taxon>Hypocreales</taxon>
        <taxon>Hypocreaceae</taxon>
        <taxon>Cladobotryum</taxon>
    </lineage>
</organism>
<name>A0ABR0SUD0_9HYPO</name>
<dbReference type="Proteomes" id="UP001338125">
    <property type="component" value="Unassembled WGS sequence"/>
</dbReference>